<dbReference type="HOGENOM" id="CLU_1348093_0_0_5"/>
<organism evidence="1 2">
    <name type="scientific">Rubellimicrobium thermophilum DSM 16684</name>
    <dbReference type="NCBI Taxonomy" id="1123069"/>
    <lineage>
        <taxon>Bacteria</taxon>
        <taxon>Pseudomonadati</taxon>
        <taxon>Pseudomonadota</taxon>
        <taxon>Alphaproteobacteria</taxon>
        <taxon>Rhodobacterales</taxon>
        <taxon>Roseobacteraceae</taxon>
        <taxon>Rubellimicrobium</taxon>
    </lineage>
</organism>
<protein>
    <submittedName>
        <fullName evidence="1">Bacterial flagellin</fullName>
    </submittedName>
</protein>
<dbReference type="SUPFAM" id="SSF64518">
    <property type="entry name" value="Phase 1 flagellin"/>
    <property type="match status" value="1"/>
</dbReference>
<keyword evidence="1" id="KW-0966">Cell projection</keyword>
<evidence type="ECO:0000313" key="2">
    <source>
        <dbReference type="Proteomes" id="UP000015346"/>
    </source>
</evidence>
<reference evidence="1 2" key="1">
    <citation type="journal article" date="2013" name="Stand. Genomic Sci.">
        <title>Genome sequence of the reddish-pigmented Rubellimicrobium thermophilum type strain (DSM 16684(T)), a member of the Roseobacter clade.</title>
        <authorList>
            <person name="Fiebig A."/>
            <person name="Riedel T."/>
            <person name="Gronow S."/>
            <person name="Petersen J."/>
            <person name="Klenk H.P."/>
            <person name="Goker M."/>
        </authorList>
    </citation>
    <scope>NUCLEOTIDE SEQUENCE [LARGE SCALE GENOMIC DNA]</scope>
    <source>
        <strain evidence="1 2">DSM 16684</strain>
    </source>
</reference>
<sequence>MRASAKGRLFAGTATDGPALAEADTLLAALRSAIAGQTTAAGVASVLDDWFDSPSGGFATEGYLGASASLSRGIDDAETVILPRADDPALRALLKATAMGALAADLPEGEGRALLTRARDGLLASGDALTRLRAGIGESEARAEAATARHAARASAWGILRQEMIAADPYESASTLEALRTRLETHYEAVQRLSSLSLVNHLR</sequence>
<keyword evidence="1" id="KW-0282">Flagellum</keyword>
<proteinExistence type="predicted"/>
<accession>S9S1T3</accession>
<gene>
    <name evidence="1" type="ORF">ruthe_02390</name>
</gene>
<dbReference type="EMBL" id="AOLV01000028">
    <property type="protein sequence ID" value="EPX84180.1"/>
    <property type="molecule type" value="Genomic_DNA"/>
</dbReference>
<dbReference type="Proteomes" id="UP000015346">
    <property type="component" value="Unassembled WGS sequence"/>
</dbReference>
<evidence type="ECO:0000313" key="1">
    <source>
        <dbReference type="EMBL" id="EPX84180.1"/>
    </source>
</evidence>
<name>S9S1T3_9RHOB</name>
<keyword evidence="1" id="KW-0969">Cilium</keyword>
<dbReference type="AlphaFoldDB" id="S9S1T3"/>
<keyword evidence="2" id="KW-1185">Reference proteome</keyword>
<comment type="caution">
    <text evidence="1">The sequence shown here is derived from an EMBL/GenBank/DDBJ whole genome shotgun (WGS) entry which is preliminary data.</text>
</comment>
<dbReference type="STRING" id="1123069.ruthe_02390"/>
<dbReference type="RefSeq" id="WP_021098472.1">
    <property type="nucleotide sequence ID" value="NZ_KE557322.1"/>
</dbReference>
<dbReference type="OrthoDB" id="7312911at2"/>